<comment type="caution">
    <text evidence="2">The sequence shown here is derived from an EMBL/GenBank/DDBJ whole genome shotgun (WGS) entry which is preliminary data.</text>
</comment>
<name>A0A0V1L2X5_9BILA</name>
<feature type="compositionally biased region" description="Basic and acidic residues" evidence="1">
    <location>
        <begin position="95"/>
        <end position="110"/>
    </location>
</feature>
<proteinExistence type="predicted"/>
<dbReference type="AlphaFoldDB" id="A0A0V1L2X5"/>
<evidence type="ECO:0000256" key="1">
    <source>
        <dbReference type="SAM" id="MobiDB-lite"/>
    </source>
</evidence>
<accession>A0A0V1L2X5</accession>
<feature type="compositionally biased region" description="Polar residues" evidence="1">
    <location>
        <begin position="61"/>
        <end position="70"/>
    </location>
</feature>
<feature type="compositionally biased region" description="Polar residues" evidence="1">
    <location>
        <begin position="114"/>
        <end position="130"/>
    </location>
</feature>
<sequence length="130" mass="14282">MHADDLLMSYNEKSEMAELIRRGRCEFITSSAIGRRSLIVQTSADERTFPGRREPTESERTASAVNTGTRVQAPDSPITPSPSAAYRCQSNPVSDLKHAVDHQGQKHGKEGNPVMSNLSHNKCSKVSTKN</sequence>
<gene>
    <name evidence="2" type="ORF">T02_7227</name>
</gene>
<feature type="compositionally biased region" description="Basic and acidic residues" evidence="1">
    <location>
        <begin position="44"/>
        <end position="60"/>
    </location>
</feature>
<dbReference type="EMBL" id="JYDW01000158">
    <property type="protein sequence ID" value="KRZ53653.1"/>
    <property type="molecule type" value="Genomic_DNA"/>
</dbReference>
<reference evidence="2 3" key="1">
    <citation type="submission" date="2015-05" db="EMBL/GenBank/DDBJ databases">
        <title>Evolution of Trichinella species and genotypes.</title>
        <authorList>
            <person name="Korhonen P.K."/>
            <person name="Edoardo P."/>
            <person name="Giuseppe L.R."/>
            <person name="Gasser R.B."/>
        </authorList>
    </citation>
    <scope>NUCLEOTIDE SEQUENCE [LARGE SCALE GENOMIC DNA]</scope>
    <source>
        <strain evidence="2">ISS10</strain>
    </source>
</reference>
<feature type="region of interest" description="Disordered" evidence="1">
    <location>
        <begin position="43"/>
        <end position="130"/>
    </location>
</feature>
<protein>
    <submittedName>
        <fullName evidence="2">Uncharacterized protein</fullName>
    </submittedName>
</protein>
<keyword evidence="3" id="KW-1185">Reference proteome</keyword>
<dbReference type="Proteomes" id="UP000054721">
    <property type="component" value="Unassembled WGS sequence"/>
</dbReference>
<evidence type="ECO:0000313" key="2">
    <source>
        <dbReference type="EMBL" id="KRZ53653.1"/>
    </source>
</evidence>
<organism evidence="2 3">
    <name type="scientific">Trichinella nativa</name>
    <dbReference type="NCBI Taxonomy" id="6335"/>
    <lineage>
        <taxon>Eukaryota</taxon>
        <taxon>Metazoa</taxon>
        <taxon>Ecdysozoa</taxon>
        <taxon>Nematoda</taxon>
        <taxon>Enoplea</taxon>
        <taxon>Dorylaimia</taxon>
        <taxon>Trichinellida</taxon>
        <taxon>Trichinellidae</taxon>
        <taxon>Trichinella</taxon>
    </lineage>
</organism>
<evidence type="ECO:0000313" key="3">
    <source>
        <dbReference type="Proteomes" id="UP000054721"/>
    </source>
</evidence>